<dbReference type="InterPro" id="IPR011992">
    <property type="entry name" value="EF-hand-dom_pair"/>
</dbReference>
<dbReference type="PRINTS" id="PR00094">
    <property type="entry name" value="ADENYLTKNASE"/>
</dbReference>
<keyword evidence="4" id="KW-0106">Calcium</keyword>
<dbReference type="InterPro" id="IPR027417">
    <property type="entry name" value="P-loop_NTPase"/>
</dbReference>
<keyword evidence="2" id="KW-0547">Nucleotide-binding</keyword>
<dbReference type="Gene3D" id="1.10.238.10">
    <property type="entry name" value="EF-hand"/>
    <property type="match status" value="1"/>
</dbReference>
<dbReference type="Gene3D" id="3.40.50.300">
    <property type="entry name" value="P-loop containing nucleotide triphosphate hydrolases"/>
    <property type="match status" value="1"/>
</dbReference>
<evidence type="ECO:0000259" key="6">
    <source>
        <dbReference type="PROSITE" id="PS50222"/>
    </source>
</evidence>
<protein>
    <recommendedName>
        <fullName evidence="6">EF-hand domain-containing protein</fullName>
    </recommendedName>
</protein>
<evidence type="ECO:0000256" key="4">
    <source>
        <dbReference type="ARBA" id="ARBA00022837"/>
    </source>
</evidence>
<dbReference type="GO" id="GO:0006139">
    <property type="term" value="P:nucleobase-containing compound metabolic process"/>
    <property type="evidence" value="ECO:0007669"/>
    <property type="project" value="InterPro"/>
</dbReference>
<evidence type="ECO:0000313" key="7">
    <source>
        <dbReference type="EMBL" id="CAE2202452.1"/>
    </source>
</evidence>
<evidence type="ECO:0000256" key="5">
    <source>
        <dbReference type="RuleBase" id="RU003330"/>
    </source>
</evidence>
<dbReference type="SUPFAM" id="SSF52540">
    <property type="entry name" value="P-loop containing nucleoside triphosphate hydrolases"/>
    <property type="match status" value="1"/>
</dbReference>
<dbReference type="PROSITE" id="PS00113">
    <property type="entry name" value="ADENYLATE_KINASE"/>
    <property type="match status" value="1"/>
</dbReference>
<dbReference type="GO" id="GO:0019205">
    <property type="term" value="F:nucleobase-containing compound kinase activity"/>
    <property type="evidence" value="ECO:0007669"/>
    <property type="project" value="InterPro"/>
</dbReference>
<dbReference type="InterPro" id="IPR000850">
    <property type="entry name" value="Adenylat/UMP-CMP_kin"/>
</dbReference>
<sequence>MLGRAVTRSSLRFGYSARKTLLESSGSVGVLFNGQAPSRSFQPRAVYRFNVSKACEAVEVELAEKEPTTETIKKEIPKERRELLESLFLKSGASDFDTSITCEHLQQTLVDIVEGQHDSVTQQIIEKIVSTADIDHNGVISWQEFVQWFEPLPDHNLSLKALFDYWSMNSELKSPKVIFNNVWSALKTKYGEEQLIFPSEILCLGGAPGSGKGTNTPFICREREIIAKPIVMSSILRSPAMQKIKAEGGLVGDYEVLKTLLEELLLPVYSKGAVVDGFPRTAIQVEFLRMLADQMTYLQHKYSKTPLASKFQRPAFRMIVLYVNETESVRRQLARGRQAVQHNEKVKKTGTGTLHEVRETDVSVKAARKRYKVFSEQALEALQSLKKEFPYHVIDASGTIEEVEKEIIMELAYQSSLELAFDTYEAIRDIPTSNNISSSARQQLVERLDSYEQHQTKLFHDVIQLIKDVFIPVFRRHALAGAARVVIPASHPAHQMISTEDAVGMIIDVLADRDFSVFAVEQKDYGSMFDVRFRTRGLQHKQQQIST</sequence>
<dbReference type="Pfam" id="PF00406">
    <property type="entry name" value="ADK"/>
    <property type="match status" value="1"/>
</dbReference>
<evidence type="ECO:0000256" key="1">
    <source>
        <dbReference type="ARBA" id="ARBA00022679"/>
    </source>
</evidence>
<dbReference type="AlphaFoldDB" id="A0A7S4HL07"/>
<keyword evidence="1 5" id="KW-0808">Transferase</keyword>
<organism evidence="7">
    <name type="scientific">Vannella robusta</name>
    <dbReference type="NCBI Taxonomy" id="1487602"/>
    <lineage>
        <taxon>Eukaryota</taxon>
        <taxon>Amoebozoa</taxon>
        <taxon>Discosea</taxon>
        <taxon>Flabellinia</taxon>
        <taxon>Vannellidae</taxon>
        <taxon>Vannella</taxon>
    </lineage>
</organism>
<name>A0A7S4HL07_9EUKA</name>
<gene>
    <name evidence="7" type="ORF">VSP0166_LOCUS1796</name>
</gene>
<feature type="domain" description="EF-hand" evidence="6">
    <location>
        <begin position="120"/>
        <end position="155"/>
    </location>
</feature>
<keyword evidence="3 5" id="KW-0418">Kinase</keyword>
<dbReference type="CDD" id="cd01428">
    <property type="entry name" value="ADK"/>
    <property type="match status" value="1"/>
</dbReference>
<dbReference type="GO" id="GO:0005509">
    <property type="term" value="F:calcium ion binding"/>
    <property type="evidence" value="ECO:0007669"/>
    <property type="project" value="InterPro"/>
</dbReference>
<dbReference type="InterPro" id="IPR002048">
    <property type="entry name" value="EF_hand_dom"/>
</dbReference>
<dbReference type="EMBL" id="HBKP01002526">
    <property type="protein sequence ID" value="CAE2202452.1"/>
    <property type="molecule type" value="Transcribed_RNA"/>
</dbReference>
<dbReference type="PROSITE" id="PS50222">
    <property type="entry name" value="EF_HAND_2"/>
    <property type="match status" value="1"/>
</dbReference>
<evidence type="ECO:0000256" key="2">
    <source>
        <dbReference type="ARBA" id="ARBA00022741"/>
    </source>
</evidence>
<dbReference type="InterPro" id="IPR018247">
    <property type="entry name" value="EF_Hand_1_Ca_BS"/>
</dbReference>
<accession>A0A7S4HL07</accession>
<reference evidence="7" key="1">
    <citation type="submission" date="2021-01" db="EMBL/GenBank/DDBJ databases">
        <authorList>
            <person name="Corre E."/>
            <person name="Pelletier E."/>
            <person name="Niang G."/>
            <person name="Scheremetjew M."/>
            <person name="Finn R."/>
            <person name="Kale V."/>
            <person name="Holt S."/>
            <person name="Cochrane G."/>
            <person name="Meng A."/>
            <person name="Brown T."/>
            <person name="Cohen L."/>
        </authorList>
    </citation>
    <scope>NUCLEOTIDE SEQUENCE</scope>
    <source>
        <strain evidence="7">DIVA3 518/3/11/1/6</strain>
    </source>
</reference>
<dbReference type="PROSITE" id="PS00018">
    <property type="entry name" value="EF_HAND_1"/>
    <property type="match status" value="1"/>
</dbReference>
<dbReference type="PANTHER" id="PTHR23359">
    <property type="entry name" value="NUCLEOTIDE KINASE"/>
    <property type="match status" value="1"/>
</dbReference>
<dbReference type="GO" id="GO:0005524">
    <property type="term" value="F:ATP binding"/>
    <property type="evidence" value="ECO:0007669"/>
    <property type="project" value="InterPro"/>
</dbReference>
<evidence type="ECO:0000256" key="3">
    <source>
        <dbReference type="ARBA" id="ARBA00022777"/>
    </source>
</evidence>
<comment type="similarity">
    <text evidence="5">Belongs to the adenylate kinase family.</text>
</comment>
<dbReference type="SUPFAM" id="SSF47473">
    <property type="entry name" value="EF-hand"/>
    <property type="match status" value="1"/>
</dbReference>
<proteinExistence type="inferred from homology"/>
<dbReference type="InterPro" id="IPR033690">
    <property type="entry name" value="Adenylat_kinase_CS"/>
</dbReference>